<protein>
    <recommendedName>
        <fullName evidence="3">Beta-glucuronidase C-terminal domain-containing protein</fullName>
    </recommendedName>
</protein>
<feature type="signal peptide" evidence="2">
    <location>
        <begin position="1"/>
        <end position="23"/>
    </location>
</feature>
<dbReference type="InterPro" id="IPR013780">
    <property type="entry name" value="Glyco_hydro_b"/>
</dbReference>
<keyword evidence="2" id="KW-0732">Signal</keyword>
<reference evidence="4 5" key="1">
    <citation type="submission" date="2013-07" db="EMBL/GenBank/DDBJ databases">
        <title>The Genome Sequence of Cryptococcus heveanensis BCC8398.</title>
        <authorList>
            <consortium name="The Broad Institute Genome Sequencing Platform"/>
            <person name="Cuomo C."/>
            <person name="Litvintseva A."/>
            <person name="Chen Y."/>
            <person name="Heitman J."/>
            <person name="Sun S."/>
            <person name="Springer D."/>
            <person name="Dromer F."/>
            <person name="Young S.K."/>
            <person name="Zeng Q."/>
            <person name="Gargeya S."/>
            <person name="Fitzgerald M."/>
            <person name="Abouelleil A."/>
            <person name="Alvarado L."/>
            <person name="Berlin A.M."/>
            <person name="Chapman S.B."/>
            <person name="Dewar J."/>
            <person name="Goldberg J."/>
            <person name="Griggs A."/>
            <person name="Gujja S."/>
            <person name="Hansen M."/>
            <person name="Howarth C."/>
            <person name="Imamovic A."/>
            <person name="Larimer J."/>
            <person name="McCowan C."/>
            <person name="Murphy C."/>
            <person name="Pearson M."/>
            <person name="Priest M."/>
            <person name="Roberts A."/>
            <person name="Saif S."/>
            <person name="Shea T."/>
            <person name="Sykes S."/>
            <person name="Wortman J."/>
            <person name="Nusbaum C."/>
            <person name="Birren B."/>
        </authorList>
    </citation>
    <scope>NUCLEOTIDE SEQUENCE [LARGE SCALE GENOMIC DNA]</scope>
    <source>
        <strain evidence="4 5">BCC8398</strain>
    </source>
</reference>
<dbReference type="STRING" id="1296120.A0A1B9GPB1"/>
<sequence>MPSSRHFNLASLFLLLTLSLSSAQITLYTGGTQTTAGADATSTASAPEGTYTGLAAYDPTVLTPPPAPEVPVTSYSLSVPANPQAVFDAGLQLSIGQKGNFLGFSVELSVANTIMGSSATNLKVPFLNYMANIQNRAGVGALIRVGGNSQEGSTIFVDKLPDGGILNKIKVSENPTETPIINYSVDLFYLMRNITSLVGVDWYFGLAFNQSDVDAPTGNVPIAATWAQQILGDNLLGLSVGNEPDLYVDHNKRTAPWGVSDYVTEYDDMKQSILTDGQLSNQVAFLGPSTCCDVAGFELDDVLNAGWLTQNVDNLAAVTVQHYPTNNCQINGNVINAQDIFADFLNHTSAVSQVSPYLGNSVTVQNAGKELVMLETNTASCGGFPGLSDSFGAAMWLTDYAFQMAWGNFSAALVHVGGQNVYYNPFTPPPSASDSSKQWTTGSIYYSSLVVAEAFGRSNASRIVDITPSTDTDANSIYHPAYAVYENDAVSRVVLFNFIDDNTGGNDLTVNVPANGASTVNVRYFRATSVSEQYEITWANQTLGTSFASDGRLYGDLVTVQVTCTDGNCPISVPAPSIALVFMTEDAVTASSPEADATTTYATSVIGSGSATVDTGALETSNGQNNQGSANGRTSKGGASSAMSRSNTRMGFLGGVVAGAGALLALLI</sequence>
<dbReference type="InterPro" id="IPR052974">
    <property type="entry name" value="GH79_Enzymes"/>
</dbReference>
<dbReference type="EMBL" id="KV700128">
    <property type="protein sequence ID" value="OCF32843.1"/>
    <property type="molecule type" value="Genomic_DNA"/>
</dbReference>
<dbReference type="Pfam" id="PF16862">
    <property type="entry name" value="Glyco_hydro_79C"/>
    <property type="match status" value="1"/>
</dbReference>
<dbReference type="AlphaFoldDB" id="A0A1B9GPB1"/>
<feature type="chain" id="PRO_5008627295" description="Beta-glucuronidase C-terminal domain-containing protein" evidence="2">
    <location>
        <begin position="24"/>
        <end position="668"/>
    </location>
</feature>
<dbReference type="InterPro" id="IPR031728">
    <property type="entry name" value="GlcAase_C"/>
</dbReference>
<dbReference type="OrthoDB" id="2796951at2759"/>
<feature type="domain" description="Beta-glucuronidase C-terminal" evidence="3">
    <location>
        <begin position="481"/>
        <end position="580"/>
    </location>
</feature>
<feature type="region of interest" description="Disordered" evidence="1">
    <location>
        <begin position="614"/>
        <end position="643"/>
    </location>
</feature>
<evidence type="ECO:0000256" key="2">
    <source>
        <dbReference type="SAM" id="SignalP"/>
    </source>
</evidence>
<keyword evidence="5" id="KW-1185">Reference proteome</keyword>
<name>A0A1B9GPB1_9TREE</name>
<dbReference type="InterPro" id="IPR017853">
    <property type="entry name" value="GH"/>
</dbReference>
<dbReference type="Gene3D" id="3.20.20.80">
    <property type="entry name" value="Glycosidases"/>
    <property type="match status" value="1"/>
</dbReference>
<reference evidence="5" key="2">
    <citation type="submission" date="2013-12" db="EMBL/GenBank/DDBJ databases">
        <title>Evolution of pathogenesis and genome organization in the Tremellales.</title>
        <authorList>
            <person name="Cuomo C."/>
            <person name="Litvintseva A."/>
            <person name="Heitman J."/>
            <person name="Chen Y."/>
            <person name="Sun S."/>
            <person name="Springer D."/>
            <person name="Dromer F."/>
            <person name="Young S."/>
            <person name="Zeng Q."/>
            <person name="Chapman S."/>
            <person name="Gujja S."/>
            <person name="Saif S."/>
            <person name="Birren B."/>
        </authorList>
    </citation>
    <scope>NUCLEOTIDE SEQUENCE [LARGE SCALE GENOMIC DNA]</scope>
    <source>
        <strain evidence="5">BCC8398</strain>
    </source>
</reference>
<dbReference type="Gene3D" id="2.60.40.1180">
    <property type="entry name" value="Golgi alpha-mannosidase II"/>
    <property type="match status" value="1"/>
</dbReference>
<evidence type="ECO:0000313" key="5">
    <source>
        <dbReference type="Proteomes" id="UP000092666"/>
    </source>
</evidence>
<evidence type="ECO:0000256" key="1">
    <source>
        <dbReference type="SAM" id="MobiDB-lite"/>
    </source>
</evidence>
<dbReference type="SUPFAM" id="SSF51445">
    <property type="entry name" value="(Trans)glycosidases"/>
    <property type="match status" value="1"/>
</dbReference>
<dbReference type="PANTHER" id="PTHR36183">
    <property type="entry name" value="BETA-GLUCURONIDASE"/>
    <property type="match status" value="1"/>
</dbReference>
<dbReference type="Proteomes" id="UP000092666">
    <property type="component" value="Unassembled WGS sequence"/>
</dbReference>
<dbReference type="PANTHER" id="PTHR36183:SF2">
    <property type="entry name" value="BETA-GLUCURONIDASE C-TERMINAL DOMAIN-CONTAINING PROTEIN"/>
    <property type="match status" value="1"/>
</dbReference>
<evidence type="ECO:0000313" key="4">
    <source>
        <dbReference type="EMBL" id="OCF32843.1"/>
    </source>
</evidence>
<gene>
    <name evidence="4" type="ORF">I316_05479</name>
</gene>
<feature type="compositionally biased region" description="Polar residues" evidence="1">
    <location>
        <begin position="633"/>
        <end position="643"/>
    </location>
</feature>
<feature type="compositionally biased region" description="Low complexity" evidence="1">
    <location>
        <begin position="621"/>
        <end position="632"/>
    </location>
</feature>
<evidence type="ECO:0000259" key="3">
    <source>
        <dbReference type="Pfam" id="PF16862"/>
    </source>
</evidence>
<organism evidence="4 5">
    <name type="scientific">Kwoniella heveanensis BCC8398</name>
    <dbReference type="NCBI Taxonomy" id="1296120"/>
    <lineage>
        <taxon>Eukaryota</taxon>
        <taxon>Fungi</taxon>
        <taxon>Dikarya</taxon>
        <taxon>Basidiomycota</taxon>
        <taxon>Agaricomycotina</taxon>
        <taxon>Tremellomycetes</taxon>
        <taxon>Tremellales</taxon>
        <taxon>Cryptococcaceae</taxon>
        <taxon>Kwoniella</taxon>
    </lineage>
</organism>
<accession>A0A1B9GPB1</accession>
<proteinExistence type="predicted"/>